<protein>
    <submittedName>
        <fullName evidence="2">Uncharacterized protein</fullName>
    </submittedName>
</protein>
<dbReference type="AlphaFoldDB" id="A0A167H7X5"/>
<evidence type="ECO:0000256" key="1">
    <source>
        <dbReference type="SAM" id="MobiDB-lite"/>
    </source>
</evidence>
<sequence length="272" mass="30718">MLNKTEDIAQRSMTKPRRRGLKKALESKSQSLLRYRVWKWREMMPTRLTQSLATTHDATPHSFTDARRCARAPSPAPQRRATICSAVASLDAQQVEQLPRQGSVEDEDERRGDMDRRPDNDAYVVSASVHIPLSATAQTSPARPWARSYVVIIPASVWLSPTNESIGFTWLRRAPSTESQQSLRLIHICSGANHHGLPIRRLLKSNARYIVRISTSHEKEGWNSRKIRSQESMVVKKRTGTSRYQSEVKRGGAPAPGCPTLSRSQLMNNVRN</sequence>
<dbReference type="EMBL" id="KV417325">
    <property type="protein sequence ID" value="KZO91338.1"/>
    <property type="molecule type" value="Genomic_DNA"/>
</dbReference>
<proteinExistence type="predicted"/>
<feature type="compositionally biased region" description="Basic and acidic residues" evidence="1">
    <location>
        <begin position="109"/>
        <end position="119"/>
    </location>
</feature>
<feature type="region of interest" description="Disordered" evidence="1">
    <location>
        <begin position="240"/>
        <end position="272"/>
    </location>
</feature>
<feature type="compositionally biased region" description="Polar residues" evidence="1">
    <location>
        <begin position="261"/>
        <end position="272"/>
    </location>
</feature>
<evidence type="ECO:0000313" key="2">
    <source>
        <dbReference type="EMBL" id="KZO91338.1"/>
    </source>
</evidence>
<feature type="region of interest" description="Disordered" evidence="1">
    <location>
        <begin position="1"/>
        <end position="26"/>
    </location>
</feature>
<keyword evidence="3" id="KW-1185">Reference proteome</keyword>
<gene>
    <name evidence="2" type="ORF">CALVIDRAFT_568364</name>
</gene>
<organism evidence="2 3">
    <name type="scientific">Calocera viscosa (strain TUFC12733)</name>
    <dbReference type="NCBI Taxonomy" id="1330018"/>
    <lineage>
        <taxon>Eukaryota</taxon>
        <taxon>Fungi</taxon>
        <taxon>Dikarya</taxon>
        <taxon>Basidiomycota</taxon>
        <taxon>Agaricomycotina</taxon>
        <taxon>Dacrymycetes</taxon>
        <taxon>Dacrymycetales</taxon>
        <taxon>Dacrymycetaceae</taxon>
        <taxon>Calocera</taxon>
    </lineage>
</organism>
<accession>A0A167H7X5</accession>
<name>A0A167H7X5_CALVF</name>
<feature type="region of interest" description="Disordered" evidence="1">
    <location>
        <begin position="94"/>
        <end position="119"/>
    </location>
</feature>
<dbReference type="Proteomes" id="UP000076738">
    <property type="component" value="Unassembled WGS sequence"/>
</dbReference>
<evidence type="ECO:0000313" key="3">
    <source>
        <dbReference type="Proteomes" id="UP000076738"/>
    </source>
</evidence>
<feature type="region of interest" description="Disordered" evidence="1">
    <location>
        <begin position="55"/>
        <end position="77"/>
    </location>
</feature>
<reference evidence="2 3" key="1">
    <citation type="journal article" date="2016" name="Mol. Biol. Evol.">
        <title>Comparative Genomics of Early-Diverging Mushroom-Forming Fungi Provides Insights into the Origins of Lignocellulose Decay Capabilities.</title>
        <authorList>
            <person name="Nagy L.G."/>
            <person name="Riley R."/>
            <person name="Tritt A."/>
            <person name="Adam C."/>
            <person name="Daum C."/>
            <person name="Floudas D."/>
            <person name="Sun H."/>
            <person name="Yadav J.S."/>
            <person name="Pangilinan J."/>
            <person name="Larsson K.H."/>
            <person name="Matsuura K."/>
            <person name="Barry K."/>
            <person name="Labutti K."/>
            <person name="Kuo R."/>
            <person name="Ohm R.A."/>
            <person name="Bhattacharya S.S."/>
            <person name="Shirouzu T."/>
            <person name="Yoshinaga Y."/>
            <person name="Martin F.M."/>
            <person name="Grigoriev I.V."/>
            <person name="Hibbett D.S."/>
        </authorList>
    </citation>
    <scope>NUCLEOTIDE SEQUENCE [LARGE SCALE GENOMIC DNA]</scope>
    <source>
        <strain evidence="2 3">TUFC12733</strain>
    </source>
</reference>